<comment type="similarity">
    <text evidence="2">Belongs to the methyltransferase superfamily. HEN1 family.</text>
</comment>
<evidence type="ECO:0000256" key="12">
    <source>
        <dbReference type="ARBA" id="ARBA00048418"/>
    </source>
</evidence>
<feature type="region of interest" description="Disordered" evidence="13">
    <location>
        <begin position="436"/>
        <end position="459"/>
    </location>
</feature>
<evidence type="ECO:0000256" key="1">
    <source>
        <dbReference type="ARBA" id="ARBA00001946"/>
    </source>
</evidence>
<dbReference type="SUPFAM" id="SSF53335">
    <property type="entry name" value="S-adenosyl-L-methionine-dependent methyltransferases"/>
    <property type="match status" value="1"/>
</dbReference>
<keyword evidence="9" id="KW-0694">RNA-binding</keyword>
<dbReference type="InterPro" id="IPR024740">
    <property type="entry name" value="Hen1_N"/>
</dbReference>
<dbReference type="Pfam" id="PF13649">
    <property type="entry name" value="Methyltransf_25"/>
    <property type="match status" value="1"/>
</dbReference>
<dbReference type="EMBL" id="BANX01000018">
    <property type="protein sequence ID" value="GAC68746.1"/>
    <property type="molecule type" value="Genomic_DNA"/>
</dbReference>
<keyword evidence="10" id="KW-0943">RNA-mediated gene silencing</keyword>
<keyword evidence="17" id="KW-1185">Reference proteome</keyword>
<dbReference type="OrthoDB" id="626362at2"/>
<evidence type="ECO:0000259" key="14">
    <source>
        <dbReference type="Pfam" id="PF12623"/>
    </source>
</evidence>
<evidence type="ECO:0000256" key="5">
    <source>
        <dbReference type="ARBA" id="ARBA00022679"/>
    </source>
</evidence>
<evidence type="ECO:0000259" key="15">
    <source>
        <dbReference type="Pfam" id="PF13649"/>
    </source>
</evidence>
<comment type="cofactor">
    <cofactor evidence="1">
        <name>Mg(2+)</name>
        <dbReference type="ChEBI" id="CHEBI:18420"/>
    </cofactor>
</comment>
<dbReference type="GO" id="GO:0001510">
    <property type="term" value="P:RNA methylation"/>
    <property type="evidence" value="ECO:0007669"/>
    <property type="project" value="InterPro"/>
</dbReference>
<feature type="domain" description="Hen1 N-terminal" evidence="14">
    <location>
        <begin position="1"/>
        <end position="234"/>
    </location>
</feature>
<dbReference type="RefSeq" id="WP_007621151.1">
    <property type="nucleotide sequence ID" value="NZ_BANX01000018.1"/>
</dbReference>
<dbReference type="GO" id="GO:0003723">
    <property type="term" value="F:RNA binding"/>
    <property type="evidence" value="ECO:0007669"/>
    <property type="project" value="UniProtKB-KW"/>
</dbReference>
<dbReference type="InterPro" id="IPR041698">
    <property type="entry name" value="Methyltransf_25"/>
</dbReference>
<evidence type="ECO:0000256" key="6">
    <source>
        <dbReference type="ARBA" id="ARBA00022691"/>
    </source>
</evidence>
<dbReference type="STRING" id="1223545.GS4_18_00340"/>
<proteinExistence type="inferred from homology"/>
<dbReference type="PANTHER" id="PTHR21404:SF3">
    <property type="entry name" value="SMALL RNA 2'-O-METHYLTRANSFERASE"/>
    <property type="match status" value="1"/>
</dbReference>
<dbReference type="InterPro" id="IPR026610">
    <property type="entry name" value="Hen1"/>
</dbReference>
<name>M0QKD0_9ACTN</name>
<dbReference type="eggNOG" id="COG2227">
    <property type="taxonomic scope" value="Bacteria"/>
</dbReference>
<reference evidence="16 17" key="1">
    <citation type="submission" date="2013-01" db="EMBL/GenBank/DDBJ databases">
        <title>Whole genome shotgun sequence of Gordonia soli NBRC 108243.</title>
        <authorList>
            <person name="Isaki-Nakamura S."/>
            <person name="Hosoyama A."/>
            <person name="Tsuchikane K."/>
            <person name="Ando Y."/>
            <person name="Baba S."/>
            <person name="Ohji S."/>
            <person name="Hamada M."/>
            <person name="Tamura T."/>
            <person name="Yamazoe A."/>
            <person name="Yamazaki S."/>
            <person name="Fujita N."/>
        </authorList>
    </citation>
    <scope>NUCLEOTIDE SEQUENCE [LARGE SCALE GENOMIC DNA]</scope>
    <source>
        <strain evidence="16 17">NBRC 108243</strain>
    </source>
</reference>
<dbReference type="InterPro" id="IPR029063">
    <property type="entry name" value="SAM-dependent_MTases_sf"/>
</dbReference>
<evidence type="ECO:0000256" key="10">
    <source>
        <dbReference type="ARBA" id="ARBA00023158"/>
    </source>
</evidence>
<evidence type="ECO:0000256" key="11">
    <source>
        <dbReference type="ARBA" id="ARBA00035025"/>
    </source>
</evidence>
<evidence type="ECO:0000256" key="2">
    <source>
        <dbReference type="ARBA" id="ARBA00009026"/>
    </source>
</evidence>
<evidence type="ECO:0000256" key="9">
    <source>
        <dbReference type="ARBA" id="ARBA00022884"/>
    </source>
</evidence>
<evidence type="ECO:0000256" key="3">
    <source>
        <dbReference type="ARBA" id="ARBA00021330"/>
    </source>
</evidence>
<dbReference type="AlphaFoldDB" id="M0QKD0"/>
<dbReference type="InterPro" id="IPR038546">
    <property type="entry name" value="Hen1_N_sf"/>
</dbReference>
<evidence type="ECO:0000313" key="16">
    <source>
        <dbReference type="EMBL" id="GAC68746.1"/>
    </source>
</evidence>
<organism evidence="16 17">
    <name type="scientific">Gordonia soli NBRC 108243</name>
    <dbReference type="NCBI Taxonomy" id="1223545"/>
    <lineage>
        <taxon>Bacteria</taxon>
        <taxon>Bacillati</taxon>
        <taxon>Actinomycetota</taxon>
        <taxon>Actinomycetes</taxon>
        <taxon>Mycobacteriales</taxon>
        <taxon>Gordoniaceae</taxon>
        <taxon>Gordonia</taxon>
    </lineage>
</organism>
<keyword evidence="6" id="KW-0949">S-adenosyl-L-methionine</keyword>
<evidence type="ECO:0000256" key="8">
    <source>
        <dbReference type="ARBA" id="ARBA00022842"/>
    </source>
</evidence>
<dbReference type="CDD" id="cd02440">
    <property type="entry name" value="AdoMet_MTases"/>
    <property type="match status" value="1"/>
</dbReference>
<dbReference type="Gene3D" id="3.30.1610.20">
    <property type="entry name" value="Hen1, N-terminal domain"/>
    <property type="match status" value="1"/>
</dbReference>
<dbReference type="PANTHER" id="PTHR21404">
    <property type="entry name" value="HEN1"/>
    <property type="match status" value="1"/>
</dbReference>
<gene>
    <name evidence="16" type="ORF">GS4_18_00340</name>
</gene>
<dbReference type="Proteomes" id="UP000011666">
    <property type="component" value="Unassembled WGS sequence"/>
</dbReference>
<evidence type="ECO:0000313" key="17">
    <source>
        <dbReference type="Proteomes" id="UP000011666"/>
    </source>
</evidence>
<dbReference type="InterPro" id="IPR024026">
    <property type="entry name" value="3'-RNA_MeTfrase_Hen1_bac"/>
</dbReference>
<feature type="domain" description="Methyltransferase" evidence="15">
    <location>
        <begin position="287"/>
        <end position="375"/>
    </location>
</feature>
<keyword evidence="4" id="KW-0489">Methyltransferase</keyword>
<keyword evidence="5" id="KW-0808">Transferase</keyword>
<evidence type="ECO:0000256" key="7">
    <source>
        <dbReference type="ARBA" id="ARBA00022723"/>
    </source>
</evidence>
<sequence>MILSMEVSRSGQYPATDLGYLLHKHPDRVQEFATSQGRATVFYPVATSDTCRAVLHVDGEGAQIDRGGDVDRHVNTVPYAASSRLIVALGKVFGDALAGRCANRPDLVDVRWPLTLTIPSVPVRSQRKPTELFAPLGWRVSEVAQPLSPQEWGDSDFVTIRLSGSQSIRDALRHIAVVIPVLADDKHYFVDDEEIDKLERLGDGWLVDHPHRDDIVAGYVKNLRHLAETASARMASDVSSSDGRDGAGPDGGSGTSGEAAAPHREPLARRRLSRVVDVLEQTGARSVLDVGCGEGRLLAALARNGFGRLAGIDVAPAVLDAARARLDRWPGIDLWQSSLMYADERCRGYDAVVLMEVVEHVDADRLATAMASVFDEMSPRTVVVTTPNREYNAVYGLGARFRHPDHRFEFTRAEFTTWAASVADEYRYAVTYDGIGDEDPDAGTPTQVAVFTRDDEDDS</sequence>
<dbReference type="NCBIfam" id="TIGR04074">
    <property type="entry name" value="bacter_Hen1"/>
    <property type="match status" value="1"/>
</dbReference>
<dbReference type="GO" id="GO:0090486">
    <property type="term" value="F:small RNA 2'-O-methyltransferase activity"/>
    <property type="evidence" value="ECO:0007669"/>
    <property type="project" value="UniProtKB-EC"/>
</dbReference>
<dbReference type="GO" id="GO:0031047">
    <property type="term" value="P:regulatory ncRNA-mediated gene silencing"/>
    <property type="evidence" value="ECO:0007669"/>
    <property type="project" value="UniProtKB-KW"/>
</dbReference>
<feature type="region of interest" description="Disordered" evidence="13">
    <location>
        <begin position="234"/>
        <end position="266"/>
    </location>
</feature>
<dbReference type="EC" id="2.1.1.386" evidence="11"/>
<dbReference type="Gene3D" id="3.40.50.150">
    <property type="entry name" value="Vaccinia Virus protein VP39"/>
    <property type="match status" value="1"/>
</dbReference>
<keyword evidence="7" id="KW-0479">Metal-binding</keyword>
<comment type="catalytic activity">
    <reaction evidence="12">
        <text>small RNA 3'-end nucleotide + S-adenosyl-L-methionine = small RNA 3'-end 2'-O-methylnucleotide + S-adenosyl-L-homocysteine + H(+)</text>
        <dbReference type="Rhea" id="RHEA:37887"/>
        <dbReference type="Rhea" id="RHEA-COMP:10415"/>
        <dbReference type="Rhea" id="RHEA-COMP:10416"/>
        <dbReference type="ChEBI" id="CHEBI:15378"/>
        <dbReference type="ChEBI" id="CHEBI:57856"/>
        <dbReference type="ChEBI" id="CHEBI:59789"/>
        <dbReference type="ChEBI" id="CHEBI:74896"/>
        <dbReference type="ChEBI" id="CHEBI:74898"/>
        <dbReference type="EC" id="2.1.1.386"/>
    </reaction>
</comment>
<accession>M0QKD0</accession>
<comment type="caution">
    <text evidence="16">The sequence shown here is derived from an EMBL/GenBank/DDBJ whole genome shotgun (WGS) entry which is preliminary data.</text>
</comment>
<protein>
    <recommendedName>
        <fullName evidence="3">Small RNA 2'-O-methyltransferase</fullName>
        <ecNumber evidence="11">2.1.1.386</ecNumber>
    </recommendedName>
</protein>
<keyword evidence="8" id="KW-0460">Magnesium</keyword>
<dbReference type="GO" id="GO:0046872">
    <property type="term" value="F:metal ion binding"/>
    <property type="evidence" value="ECO:0007669"/>
    <property type="project" value="UniProtKB-KW"/>
</dbReference>
<dbReference type="Pfam" id="PF12623">
    <property type="entry name" value="Hen1_L"/>
    <property type="match status" value="1"/>
</dbReference>
<evidence type="ECO:0000256" key="4">
    <source>
        <dbReference type="ARBA" id="ARBA00022603"/>
    </source>
</evidence>
<evidence type="ECO:0000256" key="13">
    <source>
        <dbReference type="SAM" id="MobiDB-lite"/>
    </source>
</evidence>